<proteinExistence type="predicted"/>
<gene>
    <name evidence="2" type="ORF">TTHERM_00518730</name>
</gene>
<keyword evidence="3" id="KW-1185">Reference proteome</keyword>
<accession>I7LUN6</accession>
<dbReference type="InParanoid" id="I7LUN6"/>
<dbReference type="RefSeq" id="XP_001015286.2">
    <property type="nucleotide sequence ID" value="XM_001015286.2"/>
</dbReference>
<evidence type="ECO:0000313" key="2">
    <source>
        <dbReference type="EMBL" id="EAR95041.2"/>
    </source>
</evidence>
<protein>
    <submittedName>
        <fullName evidence="2">Transmembrane protein, putative</fullName>
    </submittedName>
</protein>
<dbReference type="EMBL" id="GG662708">
    <property type="protein sequence ID" value="EAR95041.2"/>
    <property type="molecule type" value="Genomic_DNA"/>
</dbReference>
<dbReference type="GeneID" id="7826980"/>
<organism evidence="2 3">
    <name type="scientific">Tetrahymena thermophila (strain SB210)</name>
    <dbReference type="NCBI Taxonomy" id="312017"/>
    <lineage>
        <taxon>Eukaryota</taxon>
        <taxon>Sar</taxon>
        <taxon>Alveolata</taxon>
        <taxon>Ciliophora</taxon>
        <taxon>Intramacronucleata</taxon>
        <taxon>Oligohymenophorea</taxon>
        <taxon>Hymenostomatida</taxon>
        <taxon>Tetrahymenina</taxon>
        <taxon>Tetrahymenidae</taxon>
        <taxon>Tetrahymena</taxon>
    </lineage>
</organism>
<sequence>MNKNLWQKKSNQNKLTQFFIRYIFSIIFFQQTNICIQNQNQSSLHLQLVSILNTDKKLIKTQTHIFLCKIILYYQLIVCSKFIEKIQQFIEFLRKSIRNRIKYKIMQILLKALIFFSALFKISKAASCSSCLYGCCDYYGNCPDYKGQCAYYSCYYCSINGNCATYSECNSTSSKVLIIIICVIVAVVVVGFAICFYIRYKKRQRIEQIRQKHLQAQLNSQNDISNNSNATQQVAIGYPVPDYNQHAYQNQNYYANNQIPYSGNIGQISANQHPSQQYQCTIPTGEAIPHYQIQQQHPQLNVQPGYPAY</sequence>
<dbReference type="AlphaFoldDB" id="I7LUN6"/>
<evidence type="ECO:0000256" key="1">
    <source>
        <dbReference type="SAM" id="Phobius"/>
    </source>
</evidence>
<feature type="transmembrane region" description="Helical" evidence="1">
    <location>
        <begin position="176"/>
        <end position="200"/>
    </location>
</feature>
<reference evidence="3" key="1">
    <citation type="journal article" date="2006" name="PLoS Biol.">
        <title>Macronuclear genome sequence of the ciliate Tetrahymena thermophila, a model eukaryote.</title>
        <authorList>
            <person name="Eisen J.A."/>
            <person name="Coyne R.S."/>
            <person name="Wu M."/>
            <person name="Wu D."/>
            <person name="Thiagarajan M."/>
            <person name="Wortman J.R."/>
            <person name="Badger J.H."/>
            <person name="Ren Q."/>
            <person name="Amedeo P."/>
            <person name="Jones K.M."/>
            <person name="Tallon L.J."/>
            <person name="Delcher A.L."/>
            <person name="Salzberg S.L."/>
            <person name="Silva J.C."/>
            <person name="Haas B.J."/>
            <person name="Majoros W.H."/>
            <person name="Farzad M."/>
            <person name="Carlton J.M."/>
            <person name="Smith R.K. Jr."/>
            <person name="Garg J."/>
            <person name="Pearlman R.E."/>
            <person name="Karrer K.M."/>
            <person name="Sun L."/>
            <person name="Manning G."/>
            <person name="Elde N.C."/>
            <person name="Turkewitz A.P."/>
            <person name="Asai D.J."/>
            <person name="Wilkes D.E."/>
            <person name="Wang Y."/>
            <person name="Cai H."/>
            <person name="Collins K."/>
            <person name="Stewart B.A."/>
            <person name="Lee S.R."/>
            <person name="Wilamowska K."/>
            <person name="Weinberg Z."/>
            <person name="Ruzzo W.L."/>
            <person name="Wloga D."/>
            <person name="Gaertig J."/>
            <person name="Frankel J."/>
            <person name="Tsao C.-C."/>
            <person name="Gorovsky M.A."/>
            <person name="Keeling P.J."/>
            <person name="Waller R.F."/>
            <person name="Patron N.J."/>
            <person name="Cherry J.M."/>
            <person name="Stover N.A."/>
            <person name="Krieger C.J."/>
            <person name="del Toro C."/>
            <person name="Ryder H.F."/>
            <person name="Williamson S.C."/>
            <person name="Barbeau R.A."/>
            <person name="Hamilton E.P."/>
            <person name="Orias E."/>
        </authorList>
    </citation>
    <scope>NUCLEOTIDE SEQUENCE [LARGE SCALE GENOMIC DNA]</scope>
    <source>
        <strain evidence="3">SB210</strain>
    </source>
</reference>
<keyword evidence="1" id="KW-0472">Membrane</keyword>
<name>I7LUN6_TETTS</name>
<keyword evidence="1 2" id="KW-0812">Transmembrane</keyword>
<evidence type="ECO:0000313" key="3">
    <source>
        <dbReference type="Proteomes" id="UP000009168"/>
    </source>
</evidence>
<dbReference type="KEGG" id="tet:TTHERM_00518730"/>
<feature type="transmembrane region" description="Helical" evidence="1">
    <location>
        <begin position="103"/>
        <end position="120"/>
    </location>
</feature>
<dbReference type="Proteomes" id="UP000009168">
    <property type="component" value="Unassembled WGS sequence"/>
</dbReference>
<keyword evidence="1" id="KW-1133">Transmembrane helix</keyword>